<dbReference type="PANTHER" id="PTHR30287:SF1">
    <property type="entry name" value="INNER MEMBRANE PROTEIN"/>
    <property type="match status" value="1"/>
</dbReference>
<feature type="transmembrane region" description="Helical" evidence="6">
    <location>
        <begin position="671"/>
        <end position="690"/>
    </location>
</feature>
<feature type="transmembrane region" description="Helical" evidence="6">
    <location>
        <begin position="757"/>
        <end position="779"/>
    </location>
</feature>
<dbReference type="RefSeq" id="WP_369225098.1">
    <property type="nucleotide sequence ID" value="NZ_CP163441.1"/>
</dbReference>
<dbReference type="InterPro" id="IPR003838">
    <property type="entry name" value="ABC3_permease_C"/>
</dbReference>
<evidence type="ECO:0000256" key="1">
    <source>
        <dbReference type="ARBA" id="ARBA00004651"/>
    </source>
</evidence>
<keyword evidence="4 6" id="KW-1133">Transmembrane helix</keyword>
<dbReference type="PANTHER" id="PTHR30287">
    <property type="entry name" value="MEMBRANE COMPONENT OF PREDICTED ABC SUPERFAMILY METABOLITE UPTAKE TRANSPORTER"/>
    <property type="match status" value="1"/>
</dbReference>
<evidence type="ECO:0000256" key="5">
    <source>
        <dbReference type="ARBA" id="ARBA00023136"/>
    </source>
</evidence>
<feature type="transmembrane region" description="Helical" evidence="6">
    <location>
        <begin position="37"/>
        <end position="60"/>
    </location>
</feature>
<feature type="transmembrane region" description="Helical" evidence="6">
    <location>
        <begin position="719"/>
        <end position="745"/>
    </location>
</feature>
<feature type="transmembrane region" description="Helical" evidence="6">
    <location>
        <begin position="430"/>
        <end position="451"/>
    </location>
</feature>
<gene>
    <name evidence="8" type="ORF">AB5J52_30130</name>
</gene>
<feature type="transmembrane region" description="Helical" evidence="6">
    <location>
        <begin position="267"/>
        <end position="289"/>
    </location>
</feature>
<evidence type="ECO:0000313" key="8">
    <source>
        <dbReference type="EMBL" id="XDQ46176.1"/>
    </source>
</evidence>
<evidence type="ECO:0000259" key="7">
    <source>
        <dbReference type="Pfam" id="PF02687"/>
    </source>
</evidence>
<evidence type="ECO:0000256" key="6">
    <source>
        <dbReference type="SAM" id="Phobius"/>
    </source>
</evidence>
<feature type="domain" description="ABC3 transporter permease C-terminal" evidence="7">
    <location>
        <begin position="218"/>
        <end position="329"/>
    </location>
</feature>
<sequence>MNAGTGHRPRERNRAWGTSRDLAMGVRFAFAGGREGWFRAAMTAVGVGLGVALLLLTTAIPNALAVRHERDVARADYTYVFGHPLKAGEKTFVIADIDTPYRGDDIRGRMVQREGAKAPVPPGLTTYPAPGEMAVSPALKRLLGSPDGALLRARLPYRITATIAESGLTGSQELAYYAGSADLADHIHPPDVARIDHFGSPRSPDAESDPVLMLLVLVVFVVLLMPVAVFVAAAVRFGGERRDRRLAALRLVGADGRMVRRIAAGEAMAGALLGLVLGGGFFLIGRQLMGSVEAFGISVFPSYLNPSPALALLVAILVPAAAVLVTMFTLRGVVIEPLGVVRTAKPARRRLWWRLLLPVAGLAALYPMVGQGRNGGGFNQYLVTGGVLLLLVGITALLPWVVERVVGRLGQGAVAWQLAVRRLQLSSGTAARMVNGIAVAVAGAIALQMVFAGVEADYTKPTGNDLNRAQMSVQVPDGVPVSKVARAMTATKGVRKVVSIADGEAGDRAEDPQRTATVSVGDCASLREIAALPSCHDGDAFVVKGSDSDSETTKLLTAGEKHGRTLYLDPAYSGDDDGPASRWTVPAKLKQAQTREDPTGYKRGGFLLTPGALPAGASTAVRGVVYLSIDSAVPDVHEHVINTAVRIDPLMLAGTLTARELNSKFASIRTGLLVGAAAVLALIGASLLVGQLEQLRERKKLLSVLVAFGTRRRTLSLSVLWQTAIPIGLGLLLAGVVGLALGSVLLKMVGSTVRVDWLGVLAMTGFGAAVVLAVTLLSLPPLLRLMRPDGLRTE</sequence>
<comment type="subcellular location">
    <subcellularLocation>
        <location evidence="1">Cell membrane</location>
        <topology evidence="1">Multi-pass membrane protein</topology>
    </subcellularLocation>
</comment>
<keyword evidence="2" id="KW-1003">Cell membrane</keyword>
<keyword evidence="3 6" id="KW-0812">Transmembrane</keyword>
<name>A0AB39QVA1_9ACTN</name>
<feature type="domain" description="ABC3 transporter permease C-terminal" evidence="7">
    <location>
        <begin position="676"/>
        <end position="782"/>
    </location>
</feature>
<feature type="transmembrane region" description="Helical" evidence="6">
    <location>
        <begin position="381"/>
        <end position="402"/>
    </location>
</feature>
<feature type="transmembrane region" description="Helical" evidence="6">
    <location>
        <begin position="351"/>
        <end position="369"/>
    </location>
</feature>
<accession>A0AB39QVA1</accession>
<proteinExistence type="predicted"/>
<dbReference type="AlphaFoldDB" id="A0AB39QVA1"/>
<protein>
    <submittedName>
        <fullName evidence="8">ABC transporter permease</fullName>
    </submittedName>
</protein>
<dbReference type="InterPro" id="IPR038766">
    <property type="entry name" value="Membrane_comp_ABC_pdt"/>
</dbReference>
<dbReference type="EMBL" id="CP163441">
    <property type="protein sequence ID" value="XDQ46176.1"/>
    <property type="molecule type" value="Genomic_DNA"/>
</dbReference>
<evidence type="ECO:0000256" key="3">
    <source>
        <dbReference type="ARBA" id="ARBA00022692"/>
    </source>
</evidence>
<feature type="transmembrane region" description="Helical" evidence="6">
    <location>
        <begin position="211"/>
        <end position="235"/>
    </location>
</feature>
<feature type="transmembrane region" description="Helical" evidence="6">
    <location>
        <begin position="309"/>
        <end position="330"/>
    </location>
</feature>
<organism evidence="8">
    <name type="scientific">Streptomyces sp. R39</name>
    <dbReference type="NCBI Taxonomy" id="3238631"/>
    <lineage>
        <taxon>Bacteria</taxon>
        <taxon>Bacillati</taxon>
        <taxon>Actinomycetota</taxon>
        <taxon>Actinomycetes</taxon>
        <taxon>Kitasatosporales</taxon>
        <taxon>Streptomycetaceae</taxon>
        <taxon>Streptomyces</taxon>
    </lineage>
</organism>
<reference evidence="8" key="1">
    <citation type="submission" date="2024-07" db="EMBL/GenBank/DDBJ databases">
        <authorList>
            <person name="Yu S.T."/>
        </authorList>
    </citation>
    <scope>NUCLEOTIDE SEQUENCE</scope>
    <source>
        <strain evidence="8">R39</strain>
    </source>
</reference>
<keyword evidence="5 6" id="KW-0472">Membrane</keyword>
<dbReference type="Pfam" id="PF02687">
    <property type="entry name" value="FtsX"/>
    <property type="match status" value="2"/>
</dbReference>
<evidence type="ECO:0000256" key="4">
    <source>
        <dbReference type="ARBA" id="ARBA00022989"/>
    </source>
</evidence>
<evidence type="ECO:0000256" key="2">
    <source>
        <dbReference type="ARBA" id="ARBA00022475"/>
    </source>
</evidence>
<dbReference type="GO" id="GO:0005886">
    <property type="term" value="C:plasma membrane"/>
    <property type="evidence" value="ECO:0007669"/>
    <property type="project" value="UniProtKB-SubCell"/>
</dbReference>